<evidence type="ECO:0000313" key="7">
    <source>
        <dbReference type="Proteomes" id="UP000006008"/>
    </source>
</evidence>
<dbReference type="PANTHER" id="PTHR30349">
    <property type="entry name" value="PHAGE INTEGRASE-RELATED"/>
    <property type="match status" value="1"/>
</dbReference>
<feature type="domain" description="Phage integrase SAM-like" evidence="5">
    <location>
        <begin position="35"/>
        <end position="124"/>
    </location>
</feature>
<dbReference type="STRING" id="742725.HMPREF9450_01140"/>
<feature type="domain" description="Tyr recombinase" evidence="4">
    <location>
        <begin position="253"/>
        <end position="314"/>
    </location>
</feature>
<dbReference type="Pfam" id="PF13102">
    <property type="entry name" value="Phage_int_SAM_5"/>
    <property type="match status" value="1"/>
</dbReference>
<dbReference type="InterPro" id="IPR011010">
    <property type="entry name" value="DNA_brk_join_enz"/>
</dbReference>
<proteinExistence type="inferred from homology"/>
<dbReference type="InterPro" id="IPR002104">
    <property type="entry name" value="Integrase_catalytic"/>
</dbReference>
<dbReference type="Proteomes" id="UP000006008">
    <property type="component" value="Unassembled WGS sequence"/>
</dbReference>
<keyword evidence="3" id="KW-0233">DNA recombination</keyword>
<dbReference type="Gene3D" id="1.10.443.10">
    <property type="entry name" value="Intergrase catalytic core"/>
    <property type="match status" value="1"/>
</dbReference>
<evidence type="ECO:0000256" key="2">
    <source>
        <dbReference type="ARBA" id="ARBA00023125"/>
    </source>
</evidence>
<organism evidence="6 7">
    <name type="scientific">Alistipes indistinctus YIT 12060</name>
    <dbReference type="NCBI Taxonomy" id="742725"/>
    <lineage>
        <taxon>Bacteria</taxon>
        <taxon>Pseudomonadati</taxon>
        <taxon>Bacteroidota</taxon>
        <taxon>Bacteroidia</taxon>
        <taxon>Bacteroidales</taxon>
        <taxon>Rikenellaceae</taxon>
        <taxon>Alistipes</taxon>
    </lineage>
</organism>
<keyword evidence="2" id="KW-0238">DNA-binding</keyword>
<dbReference type="EMBL" id="ADLD01000011">
    <property type="protein sequence ID" value="EHB92275.1"/>
    <property type="molecule type" value="Genomic_DNA"/>
</dbReference>
<protein>
    <recommendedName>
        <fullName evidence="8">Core-binding (CB) domain-containing protein</fullName>
    </recommendedName>
</protein>
<keyword evidence="7" id="KW-1185">Reference proteome</keyword>
<dbReference type="SUPFAM" id="SSF56349">
    <property type="entry name" value="DNA breaking-rejoining enzymes"/>
    <property type="match status" value="1"/>
</dbReference>
<evidence type="ECO:0000256" key="1">
    <source>
        <dbReference type="ARBA" id="ARBA00008857"/>
    </source>
</evidence>
<dbReference type="InterPro" id="IPR010998">
    <property type="entry name" value="Integrase_recombinase_N"/>
</dbReference>
<evidence type="ECO:0008006" key="8">
    <source>
        <dbReference type="Google" id="ProtNLM"/>
    </source>
</evidence>
<evidence type="ECO:0000256" key="3">
    <source>
        <dbReference type="ARBA" id="ARBA00023172"/>
    </source>
</evidence>
<dbReference type="CDD" id="cd01185">
    <property type="entry name" value="INTN1_C_like"/>
    <property type="match status" value="1"/>
</dbReference>
<dbReference type="eggNOG" id="COG4974">
    <property type="taxonomic scope" value="Bacteria"/>
</dbReference>
<evidence type="ECO:0000313" key="6">
    <source>
        <dbReference type="EMBL" id="EHB92275.1"/>
    </source>
</evidence>
<evidence type="ECO:0000259" key="4">
    <source>
        <dbReference type="Pfam" id="PF00589"/>
    </source>
</evidence>
<dbReference type="AlphaFoldDB" id="G5H880"/>
<dbReference type="PANTHER" id="PTHR30349:SF64">
    <property type="entry name" value="PROPHAGE INTEGRASE INTD-RELATED"/>
    <property type="match status" value="1"/>
</dbReference>
<dbReference type="InterPro" id="IPR050090">
    <property type="entry name" value="Tyrosine_recombinase_XerCD"/>
</dbReference>
<dbReference type="PATRIC" id="fig|742725.3.peg.1206"/>
<dbReference type="InterPro" id="IPR013762">
    <property type="entry name" value="Integrase-like_cat_sf"/>
</dbReference>
<evidence type="ECO:0000259" key="5">
    <source>
        <dbReference type="Pfam" id="PF13102"/>
    </source>
</evidence>
<comment type="similarity">
    <text evidence="1">Belongs to the 'phage' integrase family.</text>
</comment>
<dbReference type="HOGENOM" id="CLU_033139_0_0_10"/>
<reference evidence="6 7" key="1">
    <citation type="submission" date="2011-08" db="EMBL/GenBank/DDBJ databases">
        <title>The Genome Sequence of Alistipes indistinctus YIT 12060.</title>
        <authorList>
            <consortium name="The Broad Institute Genome Sequencing Platform"/>
            <person name="Earl A."/>
            <person name="Ward D."/>
            <person name="Feldgarden M."/>
            <person name="Gevers D."/>
            <person name="Morotomi M."/>
            <person name="Young S.K."/>
            <person name="Zeng Q."/>
            <person name="Gargeya S."/>
            <person name="Fitzgerald M."/>
            <person name="Haas B."/>
            <person name="Abouelleil A."/>
            <person name="Alvarado L."/>
            <person name="Arachchi H.M."/>
            <person name="Berlin A."/>
            <person name="Brown A."/>
            <person name="Chapman S.B."/>
            <person name="Chen Z."/>
            <person name="Dunbar C."/>
            <person name="Freedman E."/>
            <person name="Gearin G."/>
            <person name="Gellesch M."/>
            <person name="Goldberg J."/>
            <person name="Griggs A."/>
            <person name="Gujja S."/>
            <person name="Heiman D."/>
            <person name="Howarth C."/>
            <person name="Larson L."/>
            <person name="Lui A."/>
            <person name="MacDonald P.J.P."/>
            <person name="Montmayeur A."/>
            <person name="Murphy C."/>
            <person name="Neiman D."/>
            <person name="Pearson M."/>
            <person name="Priest M."/>
            <person name="Roberts A."/>
            <person name="Saif S."/>
            <person name="Shea T."/>
            <person name="Shenoy N."/>
            <person name="Sisk P."/>
            <person name="Stolte C."/>
            <person name="Sykes S."/>
            <person name="Wortman J."/>
            <person name="Nusbaum C."/>
            <person name="Birren B."/>
        </authorList>
    </citation>
    <scope>NUCLEOTIDE SEQUENCE [LARGE SCALE GENOMIC DNA]</scope>
    <source>
        <strain evidence="6 7">YIT 12060</strain>
    </source>
</reference>
<dbReference type="InterPro" id="IPR025269">
    <property type="entry name" value="SAM-like_dom"/>
</dbReference>
<sequence length="331" mass="37972">MWFTFGEILSNIVKTMKTGKNASFRNVVERHRSVTLFSFLDVQIAWLQTVGRDGTAQNYQRARNSFSLYRCGRDIPLRSVTSELICDYESWLKRRSVTRNTVSFYMRILRSVYNKAVERGLVSPSTPFKYVYTGIEKTRKRAVDEGTVVRLQQLDLSGRPSLCFARDLFLFSFYCRGMAFVDMAYLRKSDVHGGLLTYARRKTGQLLHIRVEECMQRIIAQYAPLACSGYLFPIIGSLDPGRAYLSYRSALSYYNKHLKELSALLGLECHLSSYVARHTWATVARKMQIPVTIISEGLGHRSEQTTQIYLASLEQSVIDNANRLILQGLYL</sequence>
<comment type="caution">
    <text evidence="6">The sequence shown here is derived from an EMBL/GenBank/DDBJ whole genome shotgun (WGS) entry which is preliminary data.</text>
</comment>
<dbReference type="Pfam" id="PF00589">
    <property type="entry name" value="Phage_integrase"/>
    <property type="match status" value="1"/>
</dbReference>
<dbReference type="Gene3D" id="1.10.150.130">
    <property type="match status" value="1"/>
</dbReference>
<dbReference type="GO" id="GO:0006310">
    <property type="term" value="P:DNA recombination"/>
    <property type="evidence" value="ECO:0007669"/>
    <property type="project" value="UniProtKB-KW"/>
</dbReference>
<dbReference type="GO" id="GO:0003677">
    <property type="term" value="F:DNA binding"/>
    <property type="evidence" value="ECO:0007669"/>
    <property type="project" value="UniProtKB-KW"/>
</dbReference>
<dbReference type="GO" id="GO:0015074">
    <property type="term" value="P:DNA integration"/>
    <property type="evidence" value="ECO:0007669"/>
    <property type="project" value="InterPro"/>
</dbReference>
<name>G5H880_9BACT</name>
<accession>G5H880</accession>
<gene>
    <name evidence="6" type="ORF">HMPREF9450_01140</name>
</gene>